<feature type="chain" id="PRO_5044821766" evidence="1">
    <location>
        <begin position="19"/>
        <end position="115"/>
    </location>
</feature>
<name>A0ABD1EHH4_HYPHA</name>
<feature type="signal peptide" evidence="1">
    <location>
        <begin position="1"/>
        <end position="18"/>
    </location>
</feature>
<proteinExistence type="predicted"/>
<dbReference type="InterPro" id="IPR031734">
    <property type="entry name" value="MBF2"/>
</dbReference>
<dbReference type="EMBL" id="JBDJPC010000008">
    <property type="protein sequence ID" value="KAL1493099.1"/>
    <property type="molecule type" value="Genomic_DNA"/>
</dbReference>
<evidence type="ECO:0000313" key="2">
    <source>
        <dbReference type="EMBL" id="KAL1493099.1"/>
    </source>
</evidence>
<organism evidence="2 3">
    <name type="scientific">Hypothenemus hampei</name>
    <name type="common">Coffee berry borer</name>
    <dbReference type="NCBI Taxonomy" id="57062"/>
    <lineage>
        <taxon>Eukaryota</taxon>
        <taxon>Metazoa</taxon>
        <taxon>Ecdysozoa</taxon>
        <taxon>Arthropoda</taxon>
        <taxon>Hexapoda</taxon>
        <taxon>Insecta</taxon>
        <taxon>Pterygota</taxon>
        <taxon>Neoptera</taxon>
        <taxon>Endopterygota</taxon>
        <taxon>Coleoptera</taxon>
        <taxon>Polyphaga</taxon>
        <taxon>Cucujiformia</taxon>
        <taxon>Curculionidae</taxon>
        <taxon>Scolytinae</taxon>
        <taxon>Hypothenemus</taxon>
    </lineage>
</organism>
<protein>
    <submittedName>
        <fullName evidence="2">Uncharacterized protein</fullName>
    </submittedName>
</protein>
<evidence type="ECO:0000256" key="1">
    <source>
        <dbReference type="SAM" id="SignalP"/>
    </source>
</evidence>
<keyword evidence="3" id="KW-1185">Reference proteome</keyword>
<keyword evidence="1" id="KW-0732">Signal</keyword>
<dbReference type="Pfam" id="PF15868">
    <property type="entry name" value="MBF2"/>
    <property type="match status" value="1"/>
</dbReference>
<dbReference type="AlphaFoldDB" id="A0ABD1EHH4"/>
<comment type="caution">
    <text evidence="2">The sequence shown here is derived from an EMBL/GenBank/DDBJ whole genome shotgun (WGS) entry which is preliminary data.</text>
</comment>
<accession>A0ABD1EHH4</accession>
<evidence type="ECO:0000313" key="3">
    <source>
        <dbReference type="Proteomes" id="UP001566132"/>
    </source>
</evidence>
<reference evidence="2 3" key="1">
    <citation type="submission" date="2024-05" db="EMBL/GenBank/DDBJ databases">
        <title>Genetic variation in Jamaican populations of the coffee berry borer (Hypothenemus hampei).</title>
        <authorList>
            <person name="Errbii M."/>
            <person name="Myrie A."/>
        </authorList>
    </citation>
    <scope>NUCLEOTIDE SEQUENCE [LARGE SCALE GENOMIC DNA]</scope>
    <source>
        <strain evidence="2">JA-Hopewell-2020-01-JO</strain>
        <tissue evidence="2">Whole body</tissue>
    </source>
</reference>
<gene>
    <name evidence="2" type="ORF">ABEB36_011225</name>
</gene>
<sequence length="115" mass="12605">MKFLLEATFLACLVFAGANDIFECPESERRGTMICFADIGKFGEKDKVVEDVYICANNATLNPGLITCLIVHNSMGFNGGTAVIRAGGLGYDYVEIDMKSQVSYAFDFHIEAFVN</sequence>
<dbReference type="Proteomes" id="UP001566132">
    <property type="component" value="Unassembled WGS sequence"/>
</dbReference>